<evidence type="ECO:0000313" key="2">
    <source>
        <dbReference type="Proteomes" id="UP000518266"/>
    </source>
</evidence>
<proteinExistence type="predicted"/>
<reference evidence="1 2" key="1">
    <citation type="submission" date="2020-03" db="EMBL/GenBank/DDBJ databases">
        <title>Dissostichus mawsoni Genome sequencing and assembly.</title>
        <authorList>
            <person name="Park H."/>
        </authorList>
    </citation>
    <scope>NUCLEOTIDE SEQUENCE [LARGE SCALE GENOMIC DNA]</scope>
    <source>
        <strain evidence="1">DM0001</strain>
        <tissue evidence="1">Muscle</tissue>
    </source>
</reference>
<evidence type="ECO:0000313" key="1">
    <source>
        <dbReference type="EMBL" id="KAF3853936.1"/>
    </source>
</evidence>
<organism evidence="1 2">
    <name type="scientific">Dissostichus mawsoni</name>
    <name type="common">Antarctic cod</name>
    <dbReference type="NCBI Taxonomy" id="36200"/>
    <lineage>
        <taxon>Eukaryota</taxon>
        <taxon>Metazoa</taxon>
        <taxon>Chordata</taxon>
        <taxon>Craniata</taxon>
        <taxon>Vertebrata</taxon>
        <taxon>Euteleostomi</taxon>
        <taxon>Actinopterygii</taxon>
        <taxon>Neopterygii</taxon>
        <taxon>Teleostei</taxon>
        <taxon>Neoteleostei</taxon>
        <taxon>Acanthomorphata</taxon>
        <taxon>Eupercaria</taxon>
        <taxon>Perciformes</taxon>
        <taxon>Notothenioidei</taxon>
        <taxon>Nototheniidae</taxon>
        <taxon>Dissostichus</taxon>
    </lineage>
</organism>
<accession>A0A7J5YWY9</accession>
<dbReference type="Proteomes" id="UP000518266">
    <property type="component" value="Unassembled WGS sequence"/>
</dbReference>
<sequence>MPNIWQCSELCADGVQGLCQQRAPQTEQADDGWVSLLRLLSLEPWRVAGRALECGPLFGTSFIFFSLPAPPVWSRRSFSFPGKCEEDPNKLLQANTQDGESEKMRSKEKSWVRVEEVVGGVWVWGEDEGGFVRVHHRLDRQAEECGARRGDEDGM</sequence>
<keyword evidence="2" id="KW-1185">Reference proteome</keyword>
<gene>
    <name evidence="1" type="ORF">F7725_014624</name>
</gene>
<dbReference type="AlphaFoldDB" id="A0A7J5YWY9"/>
<name>A0A7J5YWY9_DISMA</name>
<comment type="caution">
    <text evidence="1">The sequence shown here is derived from an EMBL/GenBank/DDBJ whole genome shotgun (WGS) entry which is preliminary data.</text>
</comment>
<protein>
    <submittedName>
        <fullName evidence="1">Uncharacterized protein</fullName>
    </submittedName>
</protein>
<dbReference type="EMBL" id="JAAKFY010000008">
    <property type="protein sequence ID" value="KAF3853936.1"/>
    <property type="molecule type" value="Genomic_DNA"/>
</dbReference>